<keyword evidence="1" id="KW-0812">Transmembrane</keyword>
<name>A0AAV2IGL6_LYMST</name>
<keyword evidence="1" id="KW-1133">Transmembrane helix</keyword>
<keyword evidence="3" id="KW-1185">Reference proteome</keyword>
<dbReference type="EMBL" id="CAXITT010000784">
    <property type="protein sequence ID" value="CAL1546208.1"/>
    <property type="molecule type" value="Genomic_DNA"/>
</dbReference>
<feature type="transmembrane region" description="Helical" evidence="1">
    <location>
        <begin position="21"/>
        <end position="43"/>
    </location>
</feature>
<gene>
    <name evidence="2" type="ORF">GSLYS_00019585001</name>
</gene>
<evidence type="ECO:0000313" key="3">
    <source>
        <dbReference type="Proteomes" id="UP001497497"/>
    </source>
</evidence>
<accession>A0AAV2IGL6</accession>
<reference evidence="2 3" key="1">
    <citation type="submission" date="2024-04" db="EMBL/GenBank/DDBJ databases">
        <authorList>
            <consortium name="Genoscope - CEA"/>
            <person name="William W."/>
        </authorList>
    </citation>
    <scope>NUCLEOTIDE SEQUENCE [LARGE SCALE GENOMIC DNA]</scope>
</reference>
<organism evidence="2 3">
    <name type="scientific">Lymnaea stagnalis</name>
    <name type="common">Great pond snail</name>
    <name type="synonym">Helix stagnalis</name>
    <dbReference type="NCBI Taxonomy" id="6523"/>
    <lineage>
        <taxon>Eukaryota</taxon>
        <taxon>Metazoa</taxon>
        <taxon>Spiralia</taxon>
        <taxon>Lophotrochozoa</taxon>
        <taxon>Mollusca</taxon>
        <taxon>Gastropoda</taxon>
        <taxon>Heterobranchia</taxon>
        <taxon>Euthyneura</taxon>
        <taxon>Panpulmonata</taxon>
        <taxon>Hygrophila</taxon>
        <taxon>Lymnaeoidea</taxon>
        <taxon>Lymnaeidae</taxon>
        <taxon>Lymnaea</taxon>
    </lineage>
</organism>
<keyword evidence="1" id="KW-0472">Membrane</keyword>
<feature type="non-terminal residue" evidence="2">
    <location>
        <position position="114"/>
    </location>
</feature>
<evidence type="ECO:0000313" key="2">
    <source>
        <dbReference type="EMBL" id="CAL1546208.1"/>
    </source>
</evidence>
<dbReference type="Proteomes" id="UP001497497">
    <property type="component" value="Unassembled WGS sequence"/>
</dbReference>
<dbReference type="AlphaFoldDB" id="A0AAV2IGL6"/>
<comment type="caution">
    <text evidence="2">The sequence shown here is derived from an EMBL/GenBank/DDBJ whole genome shotgun (WGS) entry which is preliminary data.</text>
</comment>
<evidence type="ECO:0000256" key="1">
    <source>
        <dbReference type="SAM" id="Phobius"/>
    </source>
</evidence>
<sequence length="114" mass="12618">MTLGSQFSALVAKNFKTRFRGWSGTLCELAIPTMVLGLTYLMLLNTSVQKPQDKFYLPLDVLRYSLPLEVPIVYTPTCPALTKMFTKGRNAAKVPIAVGVKSIEFGYALLNLTN</sequence>
<protein>
    <submittedName>
        <fullName evidence="2">Uncharacterized protein</fullName>
    </submittedName>
</protein>
<proteinExistence type="predicted"/>